<organism evidence="2 3">
    <name type="scientific">Inquilinus limosus MP06</name>
    <dbReference type="NCBI Taxonomy" id="1398085"/>
    <lineage>
        <taxon>Bacteria</taxon>
        <taxon>Pseudomonadati</taxon>
        <taxon>Pseudomonadota</taxon>
        <taxon>Alphaproteobacteria</taxon>
        <taxon>Rhodospirillales</taxon>
        <taxon>Rhodospirillaceae</taxon>
        <taxon>Inquilinus</taxon>
    </lineage>
</organism>
<dbReference type="EMBL" id="JANX01000383">
    <property type="protein sequence ID" value="KGM32062.1"/>
    <property type="molecule type" value="Genomic_DNA"/>
</dbReference>
<comment type="caution">
    <text evidence="2">The sequence shown here is derived from an EMBL/GenBank/DDBJ whole genome shotgun (WGS) entry which is preliminary data.</text>
</comment>
<dbReference type="RefSeq" id="WP_034844445.1">
    <property type="nucleotide sequence ID" value="NZ_JANX01000383.1"/>
</dbReference>
<feature type="transmembrane region" description="Helical" evidence="1">
    <location>
        <begin position="12"/>
        <end position="29"/>
    </location>
</feature>
<reference evidence="2 3" key="1">
    <citation type="submission" date="2014-01" db="EMBL/GenBank/DDBJ databases">
        <title>Genome sequence determination for a cystic fibrosis isolate, Inquilinus limosus.</title>
        <authorList>
            <person name="Pino M."/>
            <person name="Di Conza J."/>
            <person name="Gutkind G."/>
        </authorList>
    </citation>
    <scope>NUCLEOTIDE SEQUENCE [LARGE SCALE GENOMIC DNA]</scope>
    <source>
        <strain evidence="2 3">MP06</strain>
    </source>
</reference>
<name>A0A0A0D4R9_9PROT</name>
<sequence length="117" mass="12610">MIKPETPIKATGLILVGFAMVYAAFAGVHDGAPERTGLIYQEWGADGIFWSYLAAASLSILTGGWWLSRWARQLRQVMASATAARPLWAGRVALGLCALLILAGAAFLLFRLMTLSL</sequence>
<keyword evidence="1" id="KW-1133">Transmembrane helix</keyword>
<keyword evidence="1" id="KW-0812">Transmembrane</keyword>
<dbReference type="Proteomes" id="UP000029995">
    <property type="component" value="Unassembled WGS sequence"/>
</dbReference>
<evidence type="ECO:0000313" key="3">
    <source>
        <dbReference type="Proteomes" id="UP000029995"/>
    </source>
</evidence>
<dbReference type="AlphaFoldDB" id="A0A0A0D4R9"/>
<accession>A0A0A0D4R9</accession>
<gene>
    <name evidence="2" type="ORF">P409_23585</name>
</gene>
<dbReference type="OrthoDB" id="9796592at2"/>
<feature type="transmembrane region" description="Helical" evidence="1">
    <location>
        <begin position="88"/>
        <end position="110"/>
    </location>
</feature>
<evidence type="ECO:0000256" key="1">
    <source>
        <dbReference type="SAM" id="Phobius"/>
    </source>
</evidence>
<protein>
    <submittedName>
        <fullName evidence="2">Uncharacterized protein</fullName>
    </submittedName>
</protein>
<keyword evidence="1" id="KW-0472">Membrane</keyword>
<evidence type="ECO:0000313" key="2">
    <source>
        <dbReference type="EMBL" id="KGM32062.1"/>
    </source>
</evidence>
<proteinExistence type="predicted"/>
<feature type="transmembrane region" description="Helical" evidence="1">
    <location>
        <begin position="49"/>
        <end position="67"/>
    </location>
</feature>